<dbReference type="GO" id="GO:0043708">
    <property type="term" value="P:cell adhesion involved in biofilm formation"/>
    <property type="evidence" value="ECO:0007669"/>
    <property type="project" value="InterPro"/>
</dbReference>
<dbReference type="GO" id="GO:0005975">
    <property type="term" value="P:carbohydrate metabolic process"/>
    <property type="evidence" value="ECO:0007669"/>
    <property type="project" value="InterPro"/>
</dbReference>
<dbReference type="InterPro" id="IPR017853">
    <property type="entry name" value="GH"/>
</dbReference>
<dbReference type="Proteomes" id="UP000534783">
    <property type="component" value="Unassembled WGS sequence"/>
</dbReference>
<dbReference type="Pfam" id="PF01522">
    <property type="entry name" value="Polysacc_deac_1"/>
    <property type="match status" value="1"/>
</dbReference>
<dbReference type="InterPro" id="IPR023854">
    <property type="entry name" value="PGA_deacetylase_PgaB"/>
</dbReference>
<dbReference type="RefSeq" id="WP_168059485.1">
    <property type="nucleotide sequence ID" value="NZ_VTOW01000002.1"/>
</dbReference>
<evidence type="ECO:0000313" key="3">
    <source>
        <dbReference type="EMBL" id="NKE71132.1"/>
    </source>
</evidence>
<dbReference type="PANTHER" id="PTHR34216">
    <property type="match status" value="1"/>
</dbReference>
<dbReference type="InterPro" id="IPR002509">
    <property type="entry name" value="NODB_dom"/>
</dbReference>
<dbReference type="Pfam" id="PF14883">
    <property type="entry name" value="GHL13"/>
    <property type="match status" value="1"/>
</dbReference>
<dbReference type="InterPro" id="IPR032772">
    <property type="entry name" value="PGA_deacetylase_PgaB_C"/>
</dbReference>
<comment type="caution">
    <text evidence="3">The sequence shown here is derived from an EMBL/GenBank/DDBJ whole genome shotgun (WGS) entry which is preliminary data.</text>
</comment>
<keyword evidence="1" id="KW-0732">Signal</keyword>
<dbReference type="GO" id="GO:0016810">
    <property type="term" value="F:hydrolase activity, acting on carbon-nitrogen (but not peptide) bonds"/>
    <property type="evidence" value="ECO:0007669"/>
    <property type="project" value="InterPro"/>
</dbReference>
<keyword evidence="4" id="KW-1185">Reference proteome</keyword>
<dbReference type="EMBL" id="VTOW01000002">
    <property type="protein sequence ID" value="NKE71132.1"/>
    <property type="molecule type" value="Genomic_DNA"/>
</dbReference>
<dbReference type="Gene3D" id="3.20.20.370">
    <property type="entry name" value="Glycoside hydrolase/deacetylase"/>
    <property type="match status" value="1"/>
</dbReference>
<dbReference type="InterPro" id="IPR011330">
    <property type="entry name" value="Glyco_hydro/deAcase_b/a-brl"/>
</dbReference>
<dbReference type="SUPFAM" id="SSF51445">
    <property type="entry name" value="(Trans)glycosidases"/>
    <property type="match status" value="1"/>
</dbReference>
<reference evidence="3 4" key="1">
    <citation type="journal article" date="2020" name="Nature">
        <title>Bacterial chemolithoautotrophy via manganese oxidation.</title>
        <authorList>
            <person name="Yu H."/>
            <person name="Leadbetter J.R."/>
        </authorList>
    </citation>
    <scope>NUCLEOTIDE SEQUENCE [LARGE SCALE GENOMIC DNA]</scope>
    <source>
        <strain evidence="3 4">Mn-1</strain>
    </source>
</reference>
<dbReference type="AlphaFoldDB" id="A0A7X6DPV0"/>
<proteinExistence type="predicted"/>
<name>A0A7X6DPV0_9BACT</name>
<evidence type="ECO:0000256" key="1">
    <source>
        <dbReference type="ARBA" id="ARBA00022729"/>
    </source>
</evidence>
<accession>A0A7X6DPV0</accession>
<dbReference type="NCBIfam" id="TIGR03938">
    <property type="entry name" value="deacetyl_PgaB"/>
    <property type="match status" value="1"/>
</dbReference>
<sequence>MIRWADLALLIIMIGVIGFSPLPAMAENRFTVLAYHDIRDEGAEPGVVTLRTETLVAHFSWLREQGYKVISLEEVVAANEGRRPLPDNAVLLTFDDGYQSMYTRVYPLLKLFNYPAVVAVVGKWMEAGSGERVAYDKEQVPRERFLSWSQVKEMVDSGLVEVASHSDDLHQGLLANPQGNDQPAATALRYDAESGRYETAEAYLQRIRRDLSQSIQAIERHTGRKPRAVIWPYGSYNRETVEIARSLGMTITMGLDGGPNDASDLSALRRVFIMHNASLADLVSDLRHFVPPRRIRVAQVDLDYIFDEDPARQEQNLGLLLDRVKQLGINTVYLQAFADPDGNGSAEALYFPNRHLPVRADLFNRVAWQLHKRAGVQVYAWMPVLGFTFKEDHPLSKFSVQTEAPTRASHGPTGHPRLSPFHPAVREAIGEIYEDLAKQAYFSGLLFHDDAYLSDFEDAGPWALVYYRDRWSLPHSIAEIRRSPEFRDKWSRHKTEFLVDWTKELADRVRKFRPEIKTARNLYAGVVLNPEWEQWFGQSLPAFLASYDYTAVMAMPYLEGAENPDEWLLALVRRIAAVPGGLDRTVFELQSVDWKTKTPIEGKTLARQMQLLRRNGALNLGYYPDDFIKGHPELSEIQRGMSLSPNSNK</sequence>
<dbReference type="InterPro" id="IPR051398">
    <property type="entry name" value="Polysacch_Deacetylase"/>
</dbReference>
<organism evidence="3 4">
    <name type="scientific">Candidatus Manganitrophus noduliformans</name>
    <dbReference type="NCBI Taxonomy" id="2606439"/>
    <lineage>
        <taxon>Bacteria</taxon>
        <taxon>Pseudomonadati</taxon>
        <taxon>Nitrospirota</taxon>
        <taxon>Nitrospiria</taxon>
        <taxon>Candidatus Troglogloeales</taxon>
        <taxon>Candidatus Manganitrophaceae</taxon>
        <taxon>Candidatus Manganitrophus</taxon>
    </lineage>
</organism>
<gene>
    <name evidence="3" type="primary">pgaB</name>
    <name evidence="3" type="ORF">MNODULE_10330</name>
</gene>
<dbReference type="SUPFAM" id="SSF88713">
    <property type="entry name" value="Glycoside hydrolase/deacetylase"/>
    <property type="match status" value="1"/>
</dbReference>
<evidence type="ECO:0000313" key="4">
    <source>
        <dbReference type="Proteomes" id="UP000534783"/>
    </source>
</evidence>
<dbReference type="PANTHER" id="PTHR34216:SF7">
    <property type="entry name" value="POLY-BETA-1,6-N-ACETYL-D-GLUCOSAMINE N-DEACETYLASE"/>
    <property type="match status" value="1"/>
</dbReference>
<feature type="domain" description="NodB homology" evidence="2">
    <location>
        <begin position="88"/>
        <end position="332"/>
    </location>
</feature>
<dbReference type="Gene3D" id="3.20.20.80">
    <property type="entry name" value="Glycosidases"/>
    <property type="match status" value="1"/>
</dbReference>
<protein>
    <submittedName>
        <fullName evidence="3">Poly-beta-1,6-N-acetyl-D-glucosamine N-deacetylase PgaB</fullName>
    </submittedName>
</protein>
<evidence type="ECO:0000259" key="2">
    <source>
        <dbReference type="PROSITE" id="PS51677"/>
    </source>
</evidence>
<dbReference type="PROSITE" id="PS51677">
    <property type="entry name" value="NODB"/>
    <property type="match status" value="1"/>
</dbReference>